<dbReference type="Pfam" id="PF17482">
    <property type="entry name" value="Phage_sheath_1C"/>
    <property type="match status" value="1"/>
</dbReference>
<evidence type="ECO:0000259" key="2">
    <source>
        <dbReference type="Pfam" id="PF04984"/>
    </source>
</evidence>
<dbReference type="Proteomes" id="UP000198641">
    <property type="component" value="Unassembled WGS sequence"/>
</dbReference>
<evidence type="ECO:0000256" key="1">
    <source>
        <dbReference type="ARBA" id="ARBA00008005"/>
    </source>
</evidence>
<dbReference type="AlphaFoldDB" id="A0A1G7SHA8"/>
<feature type="domain" description="Tail sheath protein C-terminal" evidence="3">
    <location>
        <begin position="390"/>
        <end position="490"/>
    </location>
</feature>
<sequence length="504" mass="53201">MPQDYHHGIRVHEKSDGTRPIRTVSTAVIGLIGTAPAAAAGVAASLAIEFAAANSGVSYTATSAGTDGNAVRVRYVDPGTNSATLAVTVSGKDITVSLATDAEGAITSTAAELATAVNGEADASALTTAAEAGTGAGLVGAAGYQNLTGGKDEPFPIDTPVLVTDLYAAMANAGEEGTLARSLDAIADQTKAMVVIVRVAEGMDDDETKANVIGGVDGLTGKKTGLQALLAAEQRFGVKPRILGVPELDDADVTAELIGIAQKLRAFVYASAGDSATKEEAAMYRENFGAREVMVIWPDFTGFDTATQSTRTHSAVARALGLRAKLDNDIGWHKTLSNIPVNGVTGISKDVFWDLQDPATDAGYLNSHEVTTLINRGGFRFWGSRTCSIDPLFAFENYTRTAQVIADTMAEAHLWAVDKPMHPSLVKDIVEGINAKFRELTRQGYLLGGVAWFDAELNTPEVLKAGKLYIDYDYTPVPPLENLMLQQRITDRYLVDFADRVAAA</sequence>
<protein>
    <submittedName>
        <fullName evidence="5">Phage tail sheath protein FI</fullName>
    </submittedName>
</protein>
<proteinExistence type="inferred from homology"/>
<reference evidence="5 6" key="1">
    <citation type="submission" date="2016-10" db="EMBL/GenBank/DDBJ databases">
        <authorList>
            <person name="de Groot N.N."/>
        </authorList>
    </citation>
    <scope>NUCLEOTIDE SEQUENCE [LARGE SCALE GENOMIC DNA]</scope>
    <source>
        <strain evidence="5 6">BH539</strain>
    </source>
</reference>
<evidence type="ECO:0000259" key="3">
    <source>
        <dbReference type="Pfam" id="PF17482"/>
    </source>
</evidence>
<dbReference type="Pfam" id="PF22671">
    <property type="entry name" value="Gp18_domIII_N"/>
    <property type="match status" value="1"/>
</dbReference>
<dbReference type="Pfam" id="PF04984">
    <property type="entry name" value="Phage_sheath_1"/>
    <property type="match status" value="1"/>
</dbReference>
<dbReference type="PANTHER" id="PTHR35861:SF1">
    <property type="entry name" value="PHAGE TAIL SHEATH PROTEIN"/>
    <property type="match status" value="1"/>
</dbReference>
<dbReference type="InterPro" id="IPR035089">
    <property type="entry name" value="Phage_sheath_subtilisin"/>
</dbReference>
<name>A0A1G7SHA8_9GAMM</name>
<accession>A0A1G7SHA8</accession>
<organism evidence="5 6">
    <name type="scientific">Onishia taeanensis</name>
    <dbReference type="NCBI Taxonomy" id="284577"/>
    <lineage>
        <taxon>Bacteria</taxon>
        <taxon>Pseudomonadati</taxon>
        <taxon>Pseudomonadota</taxon>
        <taxon>Gammaproteobacteria</taxon>
        <taxon>Oceanospirillales</taxon>
        <taxon>Halomonadaceae</taxon>
        <taxon>Onishia</taxon>
    </lineage>
</organism>
<evidence type="ECO:0000313" key="5">
    <source>
        <dbReference type="EMBL" id="SDG22368.1"/>
    </source>
</evidence>
<evidence type="ECO:0000313" key="6">
    <source>
        <dbReference type="Proteomes" id="UP000198641"/>
    </source>
</evidence>
<dbReference type="STRING" id="284577.SAMN05216571_106163"/>
<dbReference type="InterPro" id="IPR052042">
    <property type="entry name" value="Tail_sheath_structural"/>
</dbReference>
<evidence type="ECO:0000259" key="4">
    <source>
        <dbReference type="Pfam" id="PF22671"/>
    </source>
</evidence>
<feature type="domain" description="Tail sheath protein subtilisin-like" evidence="2">
    <location>
        <begin position="221"/>
        <end position="387"/>
    </location>
</feature>
<gene>
    <name evidence="5" type="ORF">SAMN05216571_106163</name>
</gene>
<comment type="similarity">
    <text evidence="1">Belongs to the myoviridae tail sheath protein family.</text>
</comment>
<keyword evidence="6" id="KW-1185">Reference proteome</keyword>
<feature type="domain" description="Tail sheath protein Gp18-like" evidence="4">
    <location>
        <begin position="146"/>
        <end position="199"/>
    </location>
</feature>
<dbReference type="InterPro" id="IPR054564">
    <property type="entry name" value="Gp18_domIII_N"/>
</dbReference>
<dbReference type="EMBL" id="FNCI01000006">
    <property type="protein sequence ID" value="SDG22368.1"/>
    <property type="molecule type" value="Genomic_DNA"/>
</dbReference>
<dbReference type="InterPro" id="IPR020287">
    <property type="entry name" value="Tail_sheath_C"/>
</dbReference>
<dbReference type="PANTHER" id="PTHR35861">
    <property type="match status" value="1"/>
</dbReference>